<name>A0AAQ4CWL3_9CREN</name>
<dbReference type="Proteomes" id="UP001319921">
    <property type="component" value="Chromosome"/>
</dbReference>
<dbReference type="EMBL" id="AP025226">
    <property type="protein sequence ID" value="BDC00195.1"/>
    <property type="molecule type" value="Genomic_DNA"/>
</dbReference>
<gene>
    <name evidence="1" type="ORF">SACC_32110</name>
</gene>
<accession>A0AAQ4CWL3</accession>
<organism evidence="1 2">
    <name type="scientific">Saccharolobus caldissimus</name>
    <dbReference type="NCBI Taxonomy" id="1702097"/>
    <lineage>
        <taxon>Archaea</taxon>
        <taxon>Thermoproteota</taxon>
        <taxon>Thermoprotei</taxon>
        <taxon>Sulfolobales</taxon>
        <taxon>Sulfolobaceae</taxon>
        <taxon>Saccharolobus</taxon>
    </lineage>
</organism>
<reference evidence="1 2" key="1">
    <citation type="journal article" date="2022" name="Microbiol. Resour. Announc.">
        <title>Complete Genome Sequence of the Hyperthermophilic and Acidophilic Archaeon Saccharolobus caldissimus Strain HS-3T.</title>
        <authorList>
            <person name="Sakai H.D."/>
            <person name="Kurosawa N."/>
        </authorList>
    </citation>
    <scope>NUCLEOTIDE SEQUENCE [LARGE SCALE GENOMIC DNA]</scope>
    <source>
        <strain evidence="1 2">JCM32116</strain>
    </source>
</reference>
<dbReference type="KEGG" id="scas:SACC_32110"/>
<protein>
    <submittedName>
        <fullName evidence="1">Uncharacterized protein</fullName>
    </submittedName>
</protein>
<evidence type="ECO:0000313" key="2">
    <source>
        <dbReference type="Proteomes" id="UP001319921"/>
    </source>
</evidence>
<dbReference type="AlphaFoldDB" id="A0AAQ4CWL3"/>
<proteinExistence type="predicted"/>
<keyword evidence="2" id="KW-1185">Reference proteome</keyword>
<evidence type="ECO:0000313" key="1">
    <source>
        <dbReference type="EMBL" id="BDC00195.1"/>
    </source>
</evidence>
<sequence>MKNIPLTEVDKKMRSKEMFLKDLEKLKRKLQSIYNNINIDDIINKLLYYYEAGLVSINQSSIQLIISAHLKSLGYRVFVEYETKGRLLDIYAVRETDIGIEVEYGYVPTFNAIVAEEYLKSRLALKILRYSNLCSKFYIAVPSFYMPPIPTELLEDHKDEKSIRKIIRLVRKYHKVNDITSNDVKLAKVDGIVNVNISNLKVNFIDKYTYIKLENLYR</sequence>